<proteinExistence type="predicted"/>
<protein>
    <recommendedName>
        <fullName evidence="3">Protein kinase domain-containing protein</fullName>
    </recommendedName>
</protein>
<organism evidence="1 2">
    <name type="scientific">Acer saccharum</name>
    <name type="common">Sugar maple</name>
    <dbReference type="NCBI Taxonomy" id="4024"/>
    <lineage>
        <taxon>Eukaryota</taxon>
        <taxon>Viridiplantae</taxon>
        <taxon>Streptophyta</taxon>
        <taxon>Embryophyta</taxon>
        <taxon>Tracheophyta</taxon>
        <taxon>Spermatophyta</taxon>
        <taxon>Magnoliopsida</taxon>
        <taxon>eudicotyledons</taxon>
        <taxon>Gunneridae</taxon>
        <taxon>Pentapetalae</taxon>
        <taxon>rosids</taxon>
        <taxon>malvids</taxon>
        <taxon>Sapindales</taxon>
        <taxon>Sapindaceae</taxon>
        <taxon>Hippocastanoideae</taxon>
        <taxon>Acereae</taxon>
        <taxon>Acer</taxon>
    </lineage>
</organism>
<reference evidence="1" key="2">
    <citation type="submission" date="2023-06" db="EMBL/GenBank/DDBJ databases">
        <authorList>
            <person name="Swenson N.G."/>
            <person name="Wegrzyn J.L."/>
            <person name="Mcevoy S.L."/>
        </authorList>
    </citation>
    <scope>NUCLEOTIDE SEQUENCE</scope>
    <source>
        <strain evidence="1">NS2018</strain>
        <tissue evidence="1">Leaf</tissue>
    </source>
</reference>
<evidence type="ECO:0008006" key="3">
    <source>
        <dbReference type="Google" id="ProtNLM"/>
    </source>
</evidence>
<gene>
    <name evidence="1" type="ORF">LWI29_012195</name>
</gene>
<reference evidence="1" key="1">
    <citation type="journal article" date="2022" name="Plant J.">
        <title>Strategies of tolerance reflected in two North American maple genomes.</title>
        <authorList>
            <person name="McEvoy S.L."/>
            <person name="Sezen U.U."/>
            <person name="Trouern-Trend A."/>
            <person name="McMahon S.M."/>
            <person name="Schaberg P.G."/>
            <person name="Yang J."/>
            <person name="Wegrzyn J.L."/>
            <person name="Swenson N.G."/>
        </authorList>
    </citation>
    <scope>NUCLEOTIDE SEQUENCE</scope>
    <source>
        <strain evidence="1">NS2018</strain>
    </source>
</reference>
<accession>A0AA39T5D8</accession>
<comment type="caution">
    <text evidence="1">The sequence shown here is derived from an EMBL/GenBank/DDBJ whole genome shotgun (WGS) entry which is preliminary data.</text>
</comment>
<evidence type="ECO:0000313" key="1">
    <source>
        <dbReference type="EMBL" id="KAK0604116.1"/>
    </source>
</evidence>
<dbReference type="EMBL" id="JAUESC010000002">
    <property type="protein sequence ID" value="KAK0604116.1"/>
    <property type="molecule type" value="Genomic_DNA"/>
</dbReference>
<dbReference type="Gene3D" id="3.30.200.20">
    <property type="entry name" value="Phosphorylase Kinase, domain 1"/>
    <property type="match status" value="1"/>
</dbReference>
<keyword evidence="2" id="KW-1185">Reference proteome</keyword>
<dbReference type="AlphaFoldDB" id="A0AA39T5D8"/>
<sequence length="125" mass="14045">MYVKNPNGQISRTPPCLNGFNFEDLKTANNFKLEALLGERGYGRVYKGWIDEKTLTPSEWGTAERTAKVESKALSALQFKRGLKKDPSFLATLRELNNGEDPLVPKDPMPAKVQAVLDEYKDVMP</sequence>
<evidence type="ECO:0000313" key="2">
    <source>
        <dbReference type="Proteomes" id="UP001168877"/>
    </source>
</evidence>
<name>A0AA39T5D8_ACESA</name>
<dbReference type="Proteomes" id="UP001168877">
    <property type="component" value="Unassembled WGS sequence"/>
</dbReference>